<dbReference type="SUPFAM" id="SSF52058">
    <property type="entry name" value="L domain-like"/>
    <property type="match status" value="1"/>
</dbReference>
<reference evidence="2 3" key="1">
    <citation type="journal article" date="2023" name="Life. Sci Alliance">
        <title>Evolutionary insights into 3D genome organization and epigenetic landscape of Vigna mungo.</title>
        <authorList>
            <person name="Junaid A."/>
            <person name="Singh B."/>
            <person name="Bhatia S."/>
        </authorList>
    </citation>
    <scope>NUCLEOTIDE SEQUENCE [LARGE SCALE GENOMIC DNA]</scope>
    <source>
        <strain evidence="2">Urdbean</strain>
    </source>
</reference>
<organism evidence="2 3">
    <name type="scientific">Vigna mungo</name>
    <name type="common">Black gram</name>
    <name type="synonym">Phaseolus mungo</name>
    <dbReference type="NCBI Taxonomy" id="3915"/>
    <lineage>
        <taxon>Eukaryota</taxon>
        <taxon>Viridiplantae</taxon>
        <taxon>Streptophyta</taxon>
        <taxon>Embryophyta</taxon>
        <taxon>Tracheophyta</taxon>
        <taxon>Spermatophyta</taxon>
        <taxon>Magnoliopsida</taxon>
        <taxon>eudicotyledons</taxon>
        <taxon>Gunneridae</taxon>
        <taxon>Pentapetalae</taxon>
        <taxon>rosids</taxon>
        <taxon>fabids</taxon>
        <taxon>Fabales</taxon>
        <taxon>Fabaceae</taxon>
        <taxon>Papilionoideae</taxon>
        <taxon>50 kb inversion clade</taxon>
        <taxon>NPAAA clade</taxon>
        <taxon>indigoferoid/millettioid clade</taxon>
        <taxon>Phaseoleae</taxon>
        <taxon>Vigna</taxon>
    </lineage>
</organism>
<evidence type="ECO:0000256" key="1">
    <source>
        <dbReference type="SAM" id="Coils"/>
    </source>
</evidence>
<keyword evidence="1" id="KW-0175">Coiled coil</keyword>
<accession>A0AAQ3S380</accession>
<dbReference type="InterPro" id="IPR032675">
    <property type="entry name" value="LRR_dom_sf"/>
</dbReference>
<name>A0AAQ3S380_VIGMU</name>
<evidence type="ECO:0000313" key="3">
    <source>
        <dbReference type="Proteomes" id="UP001374535"/>
    </source>
</evidence>
<dbReference type="Proteomes" id="UP001374535">
    <property type="component" value="Chromosome 4"/>
</dbReference>
<keyword evidence="3" id="KW-1185">Reference proteome</keyword>
<dbReference type="InterPro" id="IPR050715">
    <property type="entry name" value="LRR-SigEffector_domain"/>
</dbReference>
<proteinExistence type="predicted"/>
<sequence>MILQKNLTNNCRLVILQNSKVLRHLILKGCKNIRRIPDISGFPNLTELCVGECTNLFEIHDSVGSLLNLKEFCAEGCTKLTICPSRIKLISLEHLCLRGCSSLVTFPEVLAPMNKLTHVDLGGTGIRNLPLSMQNLKGIQLLSLGKGKMFEINESSNFFQNLPMFFPNLTTLSLQNLDITIRPASFEECHCLKFLLVTNCKKLQEIRGLPLSIKEFSAADSPVEANSLTLKLRQAIDSAVMRTCVLPGRKIPELFDHSSKGNSQRFWFRKELPTLAVCAIIGIWDNVKPPFIVWFSFRVSVNNNIDDCVSCFCCGNICWTTECSHIIILNLQNDFQHPLNSDIQKALLTNEWIPGEILLRIHPQSDLRKSGEIRRTGVYVNRTLSRMEDVRFEDPYDLNKASTMENKLVLVGEASDKKQQEQSSALFNPTTSLESVIGEQPLNYEYNNSDSKDSASTVDSNNQEGVLVDDQPILAPSSAETQIAEAKREMAPLISEVSSEFTAQVSIKMESTASQSPKVDEVEAGLETQNQFRNTMVLENQIHQRLTRIKKMKEELGEKLSAMKADISAIEANNSSIKANISDIKAIFLQTDQRYNN</sequence>
<dbReference type="Gene3D" id="3.80.10.10">
    <property type="entry name" value="Ribonuclease Inhibitor"/>
    <property type="match status" value="2"/>
</dbReference>
<dbReference type="PANTHER" id="PTHR45752">
    <property type="entry name" value="LEUCINE-RICH REPEAT-CONTAINING"/>
    <property type="match status" value="1"/>
</dbReference>
<protein>
    <submittedName>
        <fullName evidence="2">Uncharacterized protein</fullName>
    </submittedName>
</protein>
<gene>
    <name evidence="2" type="ORF">V8G54_013378</name>
</gene>
<feature type="coiled-coil region" evidence="1">
    <location>
        <begin position="546"/>
        <end position="573"/>
    </location>
</feature>
<dbReference type="AlphaFoldDB" id="A0AAQ3S380"/>
<dbReference type="EMBL" id="CP144697">
    <property type="protein sequence ID" value="WVZ15812.1"/>
    <property type="molecule type" value="Genomic_DNA"/>
</dbReference>
<evidence type="ECO:0000313" key="2">
    <source>
        <dbReference type="EMBL" id="WVZ15812.1"/>
    </source>
</evidence>
<dbReference type="PANTHER" id="PTHR45752:SF195">
    <property type="entry name" value="LEUCINE-RICH REPEAT (LRR) FAMILY PROTEIN-RELATED"/>
    <property type="match status" value="1"/>
</dbReference>